<accession>A0A9W6GPB5</accession>
<reference evidence="7" key="1">
    <citation type="submission" date="2022-12" db="EMBL/GenBank/DDBJ databases">
        <title>Reference genome sequencing for broad-spectrum identification of bacterial and archaeal isolates by mass spectrometry.</title>
        <authorList>
            <person name="Sekiguchi Y."/>
            <person name="Tourlousse D.M."/>
        </authorList>
    </citation>
    <scope>NUCLEOTIDE SEQUENCE</scope>
    <source>
        <strain evidence="7">10succ1</strain>
    </source>
</reference>
<evidence type="ECO:0000256" key="4">
    <source>
        <dbReference type="ARBA" id="ARBA00023125"/>
    </source>
</evidence>
<sequence length="176" mass="20081">MSGLPRELVRDFVREGNFKSIKDIENALKDIFKDTIQEVLEAEIEEELGYSKYDLANKSTTNSRNGKYKKTVKSSAGNLDLLVPRDREGAYQPKIVEKHQRDISNLEDSILSLYGKGMSTRDISSHVRDIYGVSVSAESVSRITDKLIPLIQEWQNRPLDPVYPFIFLDAVHYSVK</sequence>
<gene>
    <name evidence="7" type="ORF">PM10SUCC1_30680</name>
</gene>
<keyword evidence="8" id="KW-1185">Reference proteome</keyword>
<evidence type="ECO:0000256" key="1">
    <source>
        <dbReference type="ARBA" id="ARBA00002190"/>
    </source>
</evidence>
<evidence type="ECO:0000256" key="2">
    <source>
        <dbReference type="ARBA" id="ARBA00010961"/>
    </source>
</evidence>
<dbReference type="InterPro" id="IPR001207">
    <property type="entry name" value="Transposase_mutator"/>
</dbReference>
<dbReference type="GO" id="GO:0004803">
    <property type="term" value="F:transposase activity"/>
    <property type="evidence" value="ECO:0007669"/>
    <property type="project" value="UniProtKB-UniRule"/>
</dbReference>
<evidence type="ECO:0000256" key="5">
    <source>
        <dbReference type="ARBA" id="ARBA00023172"/>
    </source>
</evidence>
<dbReference type="Proteomes" id="UP001144471">
    <property type="component" value="Unassembled WGS sequence"/>
</dbReference>
<evidence type="ECO:0000256" key="6">
    <source>
        <dbReference type="RuleBase" id="RU365089"/>
    </source>
</evidence>
<dbReference type="AlphaFoldDB" id="A0A9W6GPB5"/>
<keyword evidence="4 6" id="KW-0238">DNA-binding</keyword>
<evidence type="ECO:0000313" key="7">
    <source>
        <dbReference type="EMBL" id="GLI57554.1"/>
    </source>
</evidence>
<protein>
    <recommendedName>
        <fullName evidence="6">Mutator family transposase</fullName>
    </recommendedName>
</protein>
<comment type="caution">
    <text evidence="7">The sequence shown here is derived from an EMBL/GenBank/DDBJ whole genome shotgun (WGS) entry which is preliminary data.</text>
</comment>
<dbReference type="Pfam" id="PF00872">
    <property type="entry name" value="Transposase_mut"/>
    <property type="match status" value="1"/>
</dbReference>
<keyword evidence="3 6" id="KW-0815">Transposition</keyword>
<organism evidence="7 8">
    <name type="scientific">Propionigenium maris DSM 9537</name>
    <dbReference type="NCBI Taxonomy" id="1123000"/>
    <lineage>
        <taxon>Bacteria</taxon>
        <taxon>Fusobacteriati</taxon>
        <taxon>Fusobacteriota</taxon>
        <taxon>Fusobacteriia</taxon>
        <taxon>Fusobacteriales</taxon>
        <taxon>Fusobacteriaceae</taxon>
        <taxon>Propionigenium</taxon>
    </lineage>
</organism>
<name>A0A9W6GPB5_9FUSO</name>
<comment type="similarity">
    <text evidence="2 6">Belongs to the transposase mutator family.</text>
</comment>
<dbReference type="GO" id="GO:0006313">
    <property type="term" value="P:DNA transposition"/>
    <property type="evidence" value="ECO:0007669"/>
    <property type="project" value="UniProtKB-UniRule"/>
</dbReference>
<proteinExistence type="inferred from homology"/>
<dbReference type="PANTHER" id="PTHR33217">
    <property type="entry name" value="TRANSPOSASE FOR INSERTION SEQUENCE ELEMENT IS1081"/>
    <property type="match status" value="1"/>
</dbReference>
<keyword evidence="5 6" id="KW-0233">DNA recombination</keyword>
<dbReference type="GO" id="GO:0003677">
    <property type="term" value="F:DNA binding"/>
    <property type="evidence" value="ECO:0007669"/>
    <property type="project" value="UniProtKB-UniRule"/>
</dbReference>
<keyword evidence="6" id="KW-0814">Transposable element</keyword>
<comment type="function">
    <text evidence="1 6">Required for the transposition of the insertion element.</text>
</comment>
<evidence type="ECO:0000313" key="8">
    <source>
        <dbReference type="Proteomes" id="UP001144471"/>
    </source>
</evidence>
<dbReference type="EMBL" id="BSDY01000020">
    <property type="protein sequence ID" value="GLI57554.1"/>
    <property type="molecule type" value="Genomic_DNA"/>
</dbReference>
<dbReference type="PANTHER" id="PTHR33217:SF8">
    <property type="entry name" value="MUTATOR FAMILY TRANSPOSASE"/>
    <property type="match status" value="1"/>
</dbReference>
<evidence type="ECO:0000256" key="3">
    <source>
        <dbReference type="ARBA" id="ARBA00022578"/>
    </source>
</evidence>